<evidence type="ECO:0000256" key="4">
    <source>
        <dbReference type="ARBA" id="ARBA00022771"/>
    </source>
</evidence>
<dbReference type="SUPFAM" id="SSF54001">
    <property type="entry name" value="Cysteine proteinases"/>
    <property type="match status" value="1"/>
</dbReference>
<dbReference type="PANTHER" id="PTHR47456">
    <property type="entry name" value="PHD-TYPE DOMAIN-CONTAINING PROTEIN"/>
    <property type="match status" value="1"/>
</dbReference>
<dbReference type="InterPro" id="IPR011011">
    <property type="entry name" value="Znf_FYVE_PHD"/>
</dbReference>
<dbReference type="PROSITE" id="PS50966">
    <property type="entry name" value="ZF_SWIM"/>
    <property type="match status" value="1"/>
</dbReference>
<accession>A0ABM4B3F9</accession>
<protein>
    <submittedName>
        <fullName evidence="11">Uncharacterized protein LOC136075056</fullName>
    </submittedName>
</protein>
<evidence type="ECO:0000256" key="7">
    <source>
        <dbReference type="PROSITE-ProRule" id="PRU00325"/>
    </source>
</evidence>
<dbReference type="InterPro" id="IPR013083">
    <property type="entry name" value="Znf_RING/FYVE/PHD"/>
</dbReference>
<dbReference type="RefSeq" id="XP_065643360.1">
    <property type="nucleotide sequence ID" value="XM_065787288.1"/>
</dbReference>
<dbReference type="SMART" id="SM00249">
    <property type="entry name" value="PHD"/>
    <property type="match status" value="1"/>
</dbReference>
<evidence type="ECO:0000256" key="5">
    <source>
        <dbReference type="ARBA" id="ARBA00022801"/>
    </source>
</evidence>
<keyword evidence="6" id="KW-0862">Zinc</keyword>
<evidence type="ECO:0000259" key="9">
    <source>
        <dbReference type="PROSITE" id="PS50966"/>
    </source>
</evidence>
<dbReference type="Pfam" id="PF00628">
    <property type="entry name" value="PHD"/>
    <property type="match status" value="1"/>
</dbReference>
<dbReference type="GeneID" id="136075056"/>
<evidence type="ECO:0000256" key="2">
    <source>
        <dbReference type="ARBA" id="ARBA00022670"/>
    </source>
</evidence>
<dbReference type="Gene3D" id="3.30.40.10">
    <property type="entry name" value="Zinc/RING finger domain, C3HC4 (zinc finger)"/>
    <property type="match status" value="1"/>
</dbReference>
<dbReference type="InterPro" id="IPR029309">
    <property type="entry name" value="CaRF"/>
</dbReference>
<feature type="domain" description="SWIM-type" evidence="9">
    <location>
        <begin position="596"/>
        <end position="632"/>
    </location>
</feature>
<keyword evidence="5" id="KW-0378">Hydrolase</keyword>
<evidence type="ECO:0000256" key="1">
    <source>
        <dbReference type="ARBA" id="ARBA00005234"/>
    </source>
</evidence>
<keyword evidence="4 7" id="KW-0863">Zinc-finger</keyword>
<dbReference type="InterPro" id="IPR007527">
    <property type="entry name" value="Znf_SWIM"/>
</dbReference>
<comment type="similarity">
    <text evidence="1">Belongs to the peptidase C48 family.</text>
</comment>
<dbReference type="Proteomes" id="UP001652625">
    <property type="component" value="Chromosome 01"/>
</dbReference>
<organism evidence="10 11">
    <name type="scientific">Hydra vulgaris</name>
    <name type="common">Hydra</name>
    <name type="synonym">Hydra attenuata</name>
    <dbReference type="NCBI Taxonomy" id="6087"/>
    <lineage>
        <taxon>Eukaryota</taxon>
        <taxon>Metazoa</taxon>
        <taxon>Cnidaria</taxon>
        <taxon>Hydrozoa</taxon>
        <taxon>Hydroidolina</taxon>
        <taxon>Anthoathecata</taxon>
        <taxon>Aplanulata</taxon>
        <taxon>Hydridae</taxon>
        <taxon>Hydra</taxon>
    </lineage>
</organism>
<dbReference type="InterPro" id="IPR019787">
    <property type="entry name" value="Znf_PHD-finger"/>
</dbReference>
<reference evidence="10" key="1">
    <citation type="submission" date="2025-05" db="UniProtKB">
        <authorList>
            <consortium name="RefSeq"/>
        </authorList>
    </citation>
    <scope>NUCLEOTIDE SEQUENCE [LARGE SCALE GENOMIC DNA]</scope>
</reference>
<evidence type="ECO:0000259" key="8">
    <source>
        <dbReference type="PROSITE" id="PS50600"/>
    </source>
</evidence>
<evidence type="ECO:0000313" key="10">
    <source>
        <dbReference type="Proteomes" id="UP001652625"/>
    </source>
</evidence>
<dbReference type="PROSITE" id="PS50600">
    <property type="entry name" value="ULP_PROTEASE"/>
    <property type="match status" value="1"/>
</dbReference>
<feature type="domain" description="Ubiquitin-like protease family profile" evidence="8">
    <location>
        <begin position="464"/>
        <end position="973"/>
    </location>
</feature>
<dbReference type="Gene3D" id="3.40.395.10">
    <property type="entry name" value="Adenoviral Proteinase, Chain A"/>
    <property type="match status" value="1"/>
</dbReference>
<keyword evidence="10" id="KW-1185">Reference proteome</keyword>
<dbReference type="Pfam" id="PF21056">
    <property type="entry name" value="ZSWIM1-3_RNaseH-like"/>
    <property type="match status" value="1"/>
</dbReference>
<gene>
    <name evidence="11" type="primary">LOC136075056</name>
</gene>
<evidence type="ECO:0000256" key="3">
    <source>
        <dbReference type="ARBA" id="ARBA00022723"/>
    </source>
</evidence>
<dbReference type="InterPro" id="IPR048324">
    <property type="entry name" value="ZSWIM1-3_RNaseH-like"/>
</dbReference>
<keyword evidence="3" id="KW-0479">Metal-binding</keyword>
<dbReference type="Pfam" id="PF15299">
    <property type="entry name" value="ALS2CR8"/>
    <property type="match status" value="1"/>
</dbReference>
<keyword evidence="2" id="KW-0645">Protease</keyword>
<dbReference type="InterPro" id="IPR038765">
    <property type="entry name" value="Papain-like_cys_pep_sf"/>
</dbReference>
<name>A0ABM4B3F9_HYDVU</name>
<dbReference type="InterPro" id="IPR003653">
    <property type="entry name" value="Peptidase_C48_C"/>
</dbReference>
<dbReference type="InterPro" id="IPR001965">
    <property type="entry name" value="Znf_PHD"/>
</dbReference>
<reference evidence="11" key="2">
    <citation type="submission" date="2025-08" db="UniProtKB">
        <authorList>
            <consortium name="RefSeq"/>
        </authorList>
    </citation>
    <scope>IDENTIFICATION</scope>
</reference>
<evidence type="ECO:0000256" key="6">
    <source>
        <dbReference type="ARBA" id="ARBA00022833"/>
    </source>
</evidence>
<dbReference type="SUPFAM" id="SSF57903">
    <property type="entry name" value="FYVE/PHD zinc finger"/>
    <property type="match status" value="1"/>
</dbReference>
<dbReference type="Pfam" id="PF02902">
    <property type="entry name" value="Peptidase_C48"/>
    <property type="match status" value="1"/>
</dbReference>
<sequence>MDVAMKSSDLSDYDDITDTSIDEAEDFINVQDNMCIYICDSVEEADLCLQNYEIYNSVWYAAFSTPKNFGNTDMHADKHKVLWEISSDFYKTPYIVLSIKRFDCHHGFDRNSSKKQKYVKAKESQVFNPSNYCKRQVSKSIHSALSQQNVMTYSRKIKVEIDNLICHKNHPLGKIELLSQKIDHRLSSKISEFVKQGISNVREMKRILKLTVNEMFGEKNLPTPNNRRFYPRNDIIRAHIVMECKKQRFSNIDQECLEGKIKEWKNRDDSLNIYYEPKVSECQDEFLFVYQAGWQKKLLNKYGNEMIFLDATYKTTRYSLPLFFLVVKTNVDFQIVATFVSENETFESIKKALNVIKDWNIDLKPLYCMTDYCNEEIRAVETVFIGCEVFICDFHREQAWDRWLKKTANGCYSRKDEILSILRGLAWSKTCEEEVKATQVLEFSEFWRLESFSKLKHYIETYWLPIKKRWICCYRQNRLLISCNTNNGVERQNASFKYSYLKRYNSSSLTGMLTLLTEEFFTDKLESYTDFNFKMDARYRRYACWVPKYLYNRPHSFVKHCLKRKSTADCMDLNKVVMIKPGIFSLSSTFDTSVQYFISFGDEISMPKCTCVDWLSTAYLCKHFFVVFRKYPAWSWNALSVLYRNSPYLNLDAENYEIEHEKTTFNSFKALLPLKQDQTVIVDQKQSCKYTQPIYSGVDVREMLNTVKNLSFEFDENSDEIMLLHKTLSSLIEKLNKERVRESGIPVRRLNDKSSNSLKEHIQIPIRKPIKLPFKRVGSRKDEAIAASKIFITEEFYSADTVKLEIVEKCIKNDRSIEEQVIFLSDNDEDFFEANVIYKTNLSADDLNDIKTNQMLSDTVIHSVQSMISGVSGLQDPVLGQNLSFHAVKESFVQVLHDGDAHWLTISTFGCSDGEVCLLDSMFHGKVKNHVIRQICAIMQCTKDILTVRVLPVQQQANGVDCGLFALAFVKHIAFTGLNPCYIGFEDVDMRKHLLQSISGNHLNEFPKTLKKTMFCKEKKFVFNLYCICRQVWTASDKFVKDRHMVQCEKCECWFHRACENIPEYVLLHESAEWFCSKGI</sequence>
<proteinExistence type="inferred from homology"/>
<evidence type="ECO:0000313" key="11">
    <source>
        <dbReference type="RefSeq" id="XP_065643360.1"/>
    </source>
</evidence>